<dbReference type="OrthoDB" id="5828030at2"/>
<reference evidence="2 3" key="1">
    <citation type="submission" date="2019-07" db="EMBL/GenBank/DDBJ databases">
        <title>Whole genome shotgun sequence of Vibrio sagamiensis NBRC 104589.</title>
        <authorList>
            <person name="Hosoyama A."/>
            <person name="Uohara A."/>
            <person name="Ohji S."/>
            <person name="Ichikawa N."/>
        </authorList>
    </citation>
    <scope>NUCLEOTIDE SEQUENCE [LARGE SCALE GENOMIC DNA]</scope>
    <source>
        <strain evidence="2 3">NBRC 104589</strain>
    </source>
</reference>
<sequence>MKLILIVLSSILAGVLSAGHFHSFLFGFTVAVLAVGSCYWFTFRSSLFPELALFLLICGMLSKLAITISGVAYGLSQQIITSPMVFALSYLFFSITVTYLWFSYRENKESMKEARTGIAQQATLGNDLRTQIA</sequence>
<keyword evidence="1" id="KW-0812">Transmembrane</keyword>
<evidence type="ECO:0000313" key="2">
    <source>
        <dbReference type="EMBL" id="GEM75773.1"/>
    </source>
</evidence>
<feature type="transmembrane region" description="Helical" evidence="1">
    <location>
        <begin position="53"/>
        <end position="73"/>
    </location>
</feature>
<keyword evidence="3" id="KW-1185">Reference proteome</keyword>
<feature type="transmembrane region" description="Helical" evidence="1">
    <location>
        <begin position="79"/>
        <end position="102"/>
    </location>
</feature>
<dbReference type="EMBL" id="BJXJ01000016">
    <property type="protein sequence ID" value="GEM75773.1"/>
    <property type="molecule type" value="Genomic_DNA"/>
</dbReference>
<gene>
    <name evidence="2" type="ORF">VSA01S_18850</name>
</gene>
<organism evidence="2 3">
    <name type="scientific">Vibrio sagamiensis NBRC 104589</name>
    <dbReference type="NCBI Taxonomy" id="1219064"/>
    <lineage>
        <taxon>Bacteria</taxon>
        <taxon>Pseudomonadati</taxon>
        <taxon>Pseudomonadota</taxon>
        <taxon>Gammaproteobacteria</taxon>
        <taxon>Vibrionales</taxon>
        <taxon>Vibrionaceae</taxon>
        <taxon>Vibrio</taxon>
    </lineage>
</organism>
<accession>A0A511QEP4</accession>
<evidence type="ECO:0000256" key="1">
    <source>
        <dbReference type="SAM" id="Phobius"/>
    </source>
</evidence>
<evidence type="ECO:0000313" key="3">
    <source>
        <dbReference type="Proteomes" id="UP000321922"/>
    </source>
</evidence>
<name>A0A511QEP4_9VIBR</name>
<dbReference type="Proteomes" id="UP000321922">
    <property type="component" value="Unassembled WGS sequence"/>
</dbReference>
<keyword evidence="1" id="KW-1133">Transmembrane helix</keyword>
<dbReference type="RefSeq" id="WP_050567331.1">
    <property type="nucleotide sequence ID" value="NZ_BAOJ01000047.1"/>
</dbReference>
<comment type="caution">
    <text evidence="2">The sequence shown here is derived from an EMBL/GenBank/DDBJ whole genome shotgun (WGS) entry which is preliminary data.</text>
</comment>
<proteinExistence type="predicted"/>
<protein>
    <recommendedName>
        <fullName evidence="4">NADH:ubiquinone oxidoreductase</fullName>
    </recommendedName>
</protein>
<keyword evidence="1" id="KW-0472">Membrane</keyword>
<feature type="transmembrane region" description="Helical" evidence="1">
    <location>
        <begin position="23"/>
        <end position="41"/>
    </location>
</feature>
<evidence type="ECO:0008006" key="4">
    <source>
        <dbReference type="Google" id="ProtNLM"/>
    </source>
</evidence>
<dbReference type="AlphaFoldDB" id="A0A511QEP4"/>